<dbReference type="RefSeq" id="WP_044633625.1">
    <property type="nucleotide sequence ID" value="NZ_JTDW01000013.1"/>
</dbReference>
<name>A0A0D7W3S4_9FLAO</name>
<dbReference type="OrthoDB" id="1043955at2"/>
<accession>A0A0D7W3S4</accession>
<reference evidence="1 2" key="1">
    <citation type="submission" date="2014-11" db="EMBL/GenBank/DDBJ databases">
        <title>Tamlana sedimentorum sp. nov., isolated from shallow sand sediments of the Sea of Japan.</title>
        <authorList>
            <person name="Romanenko L.A."/>
        </authorList>
    </citation>
    <scope>NUCLEOTIDE SEQUENCE [LARGE SCALE GENOMIC DNA]</scope>
    <source>
        <strain evidence="1 2">JCM 19808</strain>
    </source>
</reference>
<organism evidence="1 2">
    <name type="scientific">Neotamlana sedimentorum</name>
    <dbReference type="NCBI Taxonomy" id="1435349"/>
    <lineage>
        <taxon>Bacteria</taxon>
        <taxon>Pseudomonadati</taxon>
        <taxon>Bacteroidota</taxon>
        <taxon>Flavobacteriia</taxon>
        <taxon>Flavobacteriales</taxon>
        <taxon>Flavobacteriaceae</taxon>
        <taxon>Neotamlana</taxon>
    </lineage>
</organism>
<comment type="caution">
    <text evidence="1">The sequence shown here is derived from an EMBL/GenBank/DDBJ whole genome shotgun (WGS) entry which is preliminary data.</text>
</comment>
<gene>
    <name evidence="1" type="ORF">PW52_14160</name>
</gene>
<proteinExistence type="predicted"/>
<keyword evidence="2" id="KW-1185">Reference proteome</keyword>
<evidence type="ECO:0000313" key="1">
    <source>
        <dbReference type="EMBL" id="KJD33760.1"/>
    </source>
</evidence>
<dbReference type="Proteomes" id="UP000032578">
    <property type="component" value="Unassembled WGS sequence"/>
</dbReference>
<dbReference type="EMBL" id="JTDW01000013">
    <property type="protein sequence ID" value="KJD33760.1"/>
    <property type="molecule type" value="Genomic_DNA"/>
</dbReference>
<protein>
    <recommendedName>
        <fullName evidence="3">Lipoprotein</fullName>
    </recommendedName>
</protein>
<dbReference type="PATRIC" id="fig|1435349.4.peg.855"/>
<evidence type="ECO:0000313" key="2">
    <source>
        <dbReference type="Proteomes" id="UP000032578"/>
    </source>
</evidence>
<evidence type="ECO:0008006" key="3">
    <source>
        <dbReference type="Google" id="ProtNLM"/>
    </source>
</evidence>
<dbReference type="AlphaFoldDB" id="A0A0D7W3S4"/>
<dbReference type="STRING" id="1435349.PW52_14160"/>
<dbReference type="PROSITE" id="PS51257">
    <property type="entry name" value="PROKAR_LIPOPROTEIN"/>
    <property type="match status" value="1"/>
</dbReference>
<sequence length="203" mass="23608">MRFLIISFCFVLVSCGSYSKKYELQSEPVVTKSIENKYFDSKVTDYVYKSNITVYGNNFGGLLIVKKLAENNHRMAFTTEFGNKIFDFSFVDDDFKINFILEDLNKKMLINILQEDFSTLIKSNLPVTAAFKKDNFNVLKSESTKTDLYYYFLNSDLSKIEKVKHQKAKTIFLFSEIKNNIAQQIEIVHQSIKLHIKLNALNQ</sequence>